<dbReference type="Proteomes" id="UP000478208">
    <property type="component" value="Unassembled WGS sequence"/>
</dbReference>
<comment type="caution">
    <text evidence="1">The sequence shown here is derived from an EMBL/GenBank/DDBJ whole genome shotgun (WGS) entry which is preliminary data.</text>
</comment>
<keyword evidence="2" id="KW-1185">Reference proteome</keyword>
<protein>
    <submittedName>
        <fullName evidence="1">Uncharacterized protein</fullName>
    </submittedName>
</protein>
<dbReference type="RefSeq" id="WP_157364743.1">
    <property type="nucleotide sequence ID" value="NZ_WOWS01000007.1"/>
</dbReference>
<dbReference type="EMBL" id="WOWS01000007">
    <property type="protein sequence ID" value="MUU79683.1"/>
    <property type="molecule type" value="Genomic_DNA"/>
</dbReference>
<reference evidence="1 2" key="1">
    <citation type="submission" date="2019-12" db="EMBL/GenBank/DDBJ databases">
        <authorList>
            <person name="Li J."/>
        </authorList>
    </citation>
    <scope>NUCLEOTIDE SEQUENCE [LARGE SCALE GENOMIC DNA]</scope>
    <source>
        <strain evidence="1 2">HL2-2</strain>
    </source>
</reference>
<gene>
    <name evidence="1" type="ORF">GN138_14625</name>
</gene>
<evidence type="ECO:0000313" key="2">
    <source>
        <dbReference type="Proteomes" id="UP000478208"/>
    </source>
</evidence>
<name>A0A6L6UBR8_9FLAO</name>
<accession>A0A6L6UBR8</accession>
<proteinExistence type="predicted"/>
<organism evidence="1 2">
    <name type="scientific">Winogradskyella endarachnes</name>
    <dbReference type="NCBI Taxonomy" id="2681965"/>
    <lineage>
        <taxon>Bacteria</taxon>
        <taxon>Pseudomonadati</taxon>
        <taxon>Bacteroidota</taxon>
        <taxon>Flavobacteriia</taxon>
        <taxon>Flavobacteriales</taxon>
        <taxon>Flavobacteriaceae</taxon>
        <taxon>Winogradskyella</taxon>
    </lineage>
</organism>
<dbReference type="AlphaFoldDB" id="A0A6L6UBR8"/>
<sequence length="155" mass="18047">MKRYTTYLFYQNLGRLFYAFVAVDKYIKPTEVEAVELLVKKYWLSNKVLINISKNDAEEAVFSVFRSLCNYNEVPSKSFVENCYNRFVQFKNENILLFTKDIKTLILKTVTKITAACAGQNKSETILLAKLSLEFNKKVKSNIFLKASKAKRDRK</sequence>
<evidence type="ECO:0000313" key="1">
    <source>
        <dbReference type="EMBL" id="MUU79683.1"/>
    </source>
</evidence>